<feature type="transmembrane region" description="Helical" evidence="1">
    <location>
        <begin position="7"/>
        <end position="29"/>
    </location>
</feature>
<accession>A0A134AHB9</accession>
<keyword evidence="1" id="KW-1133">Transmembrane helix</keyword>
<dbReference type="OrthoDB" id="1697023at2"/>
<comment type="caution">
    <text evidence="2">The sequence shown here is derived from an EMBL/GenBank/DDBJ whole genome shotgun (WGS) entry which is preliminary data.</text>
</comment>
<dbReference type="AlphaFoldDB" id="A0A134AHB9"/>
<dbReference type="EMBL" id="LSDG01000023">
    <property type="protein sequence ID" value="KXB67117.1"/>
    <property type="molecule type" value="Genomic_DNA"/>
</dbReference>
<reference evidence="3" key="1">
    <citation type="submission" date="2016-01" db="EMBL/GenBank/DDBJ databases">
        <authorList>
            <person name="Mitreva M."/>
            <person name="Pepin K.H."/>
            <person name="Mihindukulasuriya K.A."/>
            <person name="Fulton R."/>
            <person name="Fronick C."/>
            <person name="O'Laughlin M."/>
            <person name="Miner T."/>
            <person name="Herter B."/>
            <person name="Rosa B.A."/>
            <person name="Cordes M."/>
            <person name="Tomlinson C."/>
            <person name="Wollam A."/>
            <person name="Palsikar V.B."/>
            <person name="Mardis E.R."/>
            <person name="Wilson R.K."/>
        </authorList>
    </citation>
    <scope>NUCLEOTIDE SEQUENCE [LARGE SCALE GENOMIC DNA]</scope>
    <source>
        <strain evidence="3">DNF00729</strain>
    </source>
</reference>
<protein>
    <submittedName>
        <fullName evidence="2">Uncharacterized protein</fullName>
    </submittedName>
</protein>
<evidence type="ECO:0000256" key="1">
    <source>
        <dbReference type="SAM" id="Phobius"/>
    </source>
</evidence>
<name>A0A134AHB9_9FIRM</name>
<dbReference type="Proteomes" id="UP000070442">
    <property type="component" value="Unassembled WGS sequence"/>
</dbReference>
<evidence type="ECO:0000313" key="2">
    <source>
        <dbReference type="EMBL" id="KXB67117.1"/>
    </source>
</evidence>
<dbReference type="PATRIC" id="fig|755172.3.peg.812"/>
<keyword evidence="1" id="KW-0472">Membrane</keyword>
<gene>
    <name evidence="2" type="ORF">HMPREF1863_00843</name>
</gene>
<keyword evidence="1" id="KW-0812">Transmembrane</keyword>
<organism evidence="2 3">
    <name type="scientific">Aedoeadaptatus coxii</name>
    <dbReference type="NCBI Taxonomy" id="755172"/>
    <lineage>
        <taxon>Bacteria</taxon>
        <taxon>Bacillati</taxon>
        <taxon>Bacillota</taxon>
        <taxon>Tissierellia</taxon>
        <taxon>Tissierellales</taxon>
        <taxon>Peptoniphilaceae</taxon>
        <taxon>Aedoeadaptatus</taxon>
    </lineage>
</organism>
<dbReference type="STRING" id="755172.HMPREF1863_00843"/>
<evidence type="ECO:0000313" key="3">
    <source>
        <dbReference type="Proteomes" id="UP000070442"/>
    </source>
</evidence>
<feature type="transmembrane region" description="Helical" evidence="1">
    <location>
        <begin position="69"/>
        <end position="90"/>
    </location>
</feature>
<dbReference type="RefSeq" id="WP_068367560.1">
    <property type="nucleotide sequence ID" value="NZ_CAUPGT010000017.1"/>
</dbReference>
<feature type="transmembrane region" description="Helical" evidence="1">
    <location>
        <begin position="130"/>
        <end position="148"/>
    </location>
</feature>
<keyword evidence="3" id="KW-1185">Reference proteome</keyword>
<proteinExistence type="predicted"/>
<feature type="transmembrane region" description="Helical" evidence="1">
    <location>
        <begin position="35"/>
        <end position="57"/>
    </location>
</feature>
<sequence>MRTNGRIFAATQAVMILLCSVIAIALHHAPLLEGFLYRHIIFRIAAVLAVGAVYVGAGKLMRLRSFVDVLSLLFVPAVFWGVLMVAAYFGGGSDAFLRGPFRSMWRFPLDIAMLPQVVVMGLLRLRYTPQIHMAFAFVAQIAMILAAWKRMLHYRRRVAKRNRRRAAKRRPISEREERRS</sequence>